<reference evidence="1" key="1">
    <citation type="submission" date="2021-02" db="EMBL/GenBank/DDBJ databases">
        <authorList>
            <consortium name="DOE Joint Genome Institute"/>
            <person name="Ahrendt S."/>
            <person name="Looney B.P."/>
            <person name="Miyauchi S."/>
            <person name="Morin E."/>
            <person name="Drula E."/>
            <person name="Courty P.E."/>
            <person name="Chicoki N."/>
            <person name="Fauchery L."/>
            <person name="Kohler A."/>
            <person name="Kuo A."/>
            <person name="Labutti K."/>
            <person name="Pangilinan J."/>
            <person name="Lipzen A."/>
            <person name="Riley R."/>
            <person name="Andreopoulos W."/>
            <person name="He G."/>
            <person name="Johnson J."/>
            <person name="Barry K.W."/>
            <person name="Grigoriev I.V."/>
            <person name="Nagy L."/>
            <person name="Hibbett D."/>
            <person name="Henrissat B."/>
            <person name="Matheny P.B."/>
            <person name="Labbe J."/>
            <person name="Martin F."/>
        </authorList>
    </citation>
    <scope>NUCLEOTIDE SEQUENCE</scope>
    <source>
        <strain evidence="1">FP105234-sp</strain>
    </source>
</reference>
<organism evidence="1 2">
    <name type="scientific">Auriscalpium vulgare</name>
    <dbReference type="NCBI Taxonomy" id="40419"/>
    <lineage>
        <taxon>Eukaryota</taxon>
        <taxon>Fungi</taxon>
        <taxon>Dikarya</taxon>
        <taxon>Basidiomycota</taxon>
        <taxon>Agaricomycotina</taxon>
        <taxon>Agaricomycetes</taxon>
        <taxon>Russulales</taxon>
        <taxon>Auriscalpiaceae</taxon>
        <taxon>Auriscalpium</taxon>
    </lineage>
</organism>
<evidence type="ECO:0000313" key="1">
    <source>
        <dbReference type="EMBL" id="KAI0039127.1"/>
    </source>
</evidence>
<comment type="caution">
    <text evidence="1">The sequence shown here is derived from an EMBL/GenBank/DDBJ whole genome shotgun (WGS) entry which is preliminary data.</text>
</comment>
<gene>
    <name evidence="1" type="ORF">FA95DRAFT_1577799</name>
</gene>
<dbReference type="Proteomes" id="UP000814033">
    <property type="component" value="Unassembled WGS sequence"/>
</dbReference>
<accession>A0ACB8R5F7</accession>
<proteinExistence type="predicted"/>
<name>A0ACB8R5F7_9AGAM</name>
<sequence length="331" mass="35279">MSTHSDSSTPLEAHLLAVLALYEHGPIPESIPAYSGPASPQATEILRAIDALARRARPAAAPTTIPDDWPGALCAPPPLGALLQQPSRSTAEEELRMLKAQVSDVARVCSAIAVGDLQQRITVHVEGALMIQLKDVVNMMANRLESFARPALRVAGEMSQGVYGGALSFELDGVWGELSDSLNKLALGIMVEVRSVALVAMAVKRGDLSMQISFDGKGEMAELNGYVNEMVELLRTLAAEIVRLSAEYTEEGRFDGQMQVQGAQGEWGEMVKGLNTAAASVAFLVREVIRVTTDLSEGKTTEKITINDVSGDALELVTAVNQLVDKLAVSS</sequence>
<protein>
    <submittedName>
        <fullName evidence="1">Uncharacterized protein</fullName>
    </submittedName>
</protein>
<reference evidence="1" key="2">
    <citation type="journal article" date="2022" name="New Phytol.">
        <title>Evolutionary transition to the ectomycorrhizal habit in the genomes of a hyperdiverse lineage of mushroom-forming fungi.</title>
        <authorList>
            <person name="Looney B."/>
            <person name="Miyauchi S."/>
            <person name="Morin E."/>
            <person name="Drula E."/>
            <person name="Courty P.E."/>
            <person name="Kohler A."/>
            <person name="Kuo A."/>
            <person name="LaButti K."/>
            <person name="Pangilinan J."/>
            <person name="Lipzen A."/>
            <person name="Riley R."/>
            <person name="Andreopoulos W."/>
            <person name="He G."/>
            <person name="Johnson J."/>
            <person name="Nolan M."/>
            <person name="Tritt A."/>
            <person name="Barry K.W."/>
            <person name="Grigoriev I.V."/>
            <person name="Nagy L.G."/>
            <person name="Hibbett D."/>
            <person name="Henrissat B."/>
            <person name="Matheny P.B."/>
            <person name="Labbe J."/>
            <person name="Martin F.M."/>
        </authorList>
    </citation>
    <scope>NUCLEOTIDE SEQUENCE</scope>
    <source>
        <strain evidence="1">FP105234-sp</strain>
    </source>
</reference>
<dbReference type="EMBL" id="MU276353">
    <property type="protein sequence ID" value="KAI0039127.1"/>
    <property type="molecule type" value="Genomic_DNA"/>
</dbReference>
<keyword evidence="2" id="KW-1185">Reference proteome</keyword>
<evidence type="ECO:0000313" key="2">
    <source>
        <dbReference type="Proteomes" id="UP000814033"/>
    </source>
</evidence>